<keyword evidence="3" id="KW-1185">Reference proteome</keyword>
<evidence type="ECO:0000256" key="1">
    <source>
        <dbReference type="SAM" id="MobiDB-lite"/>
    </source>
</evidence>
<sequence>MQKAYKRTKTWVEFRQRLLDTISYVELMNDQMEDRNCESNSNEPGKSQSKSECIPDVSSTKIFQQDFDRYDGFDETDHNMELFQWYPNFDEDADIKNKDERDIVTKIEVEKKGEKSMIENFEDEKSNNVKIENKIKINLAESNEIFHTNDKEGETLPEPNNLATSKTTITDIDQGSEMNDPGYYCENGINMNKCDLTGTIVTYCDEDDLPVIGIERDNNPFISYQRLVVMRAVAANSLDCCYQNKVSDKVLADERNMTYNMMDNVECCCRNGIVQVDEKEVLEEKSNHIEGGETSVGLKVEKGNKLVFDRGKFIKSSKAISDKHYDEINTESMLMRPGNEYNMTGHDEEIDLIKRANRVNNSVIILRHNERIKINLSETDDADEASIIGHSYIYGIEVEKCEDNAFDCYQKLIMLIGNCEKGGGNEKLIDEIGENNQNNALTSEKIFDYYNNSVETRKTNINKHDIPIFRVENINNGDKAPDGRAENVSIELRNIEGIRDKDIKNNYLHEYEFPDKVSCRSKCLDRNDESVMATEEDKEAMMNVWNIINKLQYVRKKSKEI</sequence>
<reference evidence="2 3" key="1">
    <citation type="journal article" date="2019" name="Environ. Microbiol.">
        <title>At the nexus of three kingdoms: the genome of the mycorrhizal fungus Gigaspora margarita provides insights into plant, endobacterial and fungal interactions.</title>
        <authorList>
            <person name="Venice F."/>
            <person name="Ghignone S."/>
            <person name="Salvioli di Fossalunga A."/>
            <person name="Amselem J."/>
            <person name="Novero M."/>
            <person name="Xianan X."/>
            <person name="Sedzielewska Toro K."/>
            <person name="Morin E."/>
            <person name="Lipzen A."/>
            <person name="Grigoriev I.V."/>
            <person name="Henrissat B."/>
            <person name="Martin F.M."/>
            <person name="Bonfante P."/>
        </authorList>
    </citation>
    <scope>NUCLEOTIDE SEQUENCE [LARGE SCALE GENOMIC DNA]</scope>
    <source>
        <strain evidence="2 3">BEG34</strain>
    </source>
</reference>
<name>A0A8H3XMB0_GIGMA</name>
<dbReference type="EMBL" id="WTPW01000909">
    <property type="protein sequence ID" value="KAF0470046.1"/>
    <property type="molecule type" value="Genomic_DNA"/>
</dbReference>
<comment type="caution">
    <text evidence="2">The sequence shown here is derived from an EMBL/GenBank/DDBJ whole genome shotgun (WGS) entry which is preliminary data.</text>
</comment>
<accession>A0A8H3XMB0</accession>
<dbReference type="Proteomes" id="UP000439903">
    <property type="component" value="Unassembled WGS sequence"/>
</dbReference>
<dbReference type="OrthoDB" id="2489193at2759"/>
<evidence type="ECO:0000313" key="3">
    <source>
        <dbReference type="Proteomes" id="UP000439903"/>
    </source>
</evidence>
<organism evidence="2 3">
    <name type="scientific">Gigaspora margarita</name>
    <dbReference type="NCBI Taxonomy" id="4874"/>
    <lineage>
        <taxon>Eukaryota</taxon>
        <taxon>Fungi</taxon>
        <taxon>Fungi incertae sedis</taxon>
        <taxon>Mucoromycota</taxon>
        <taxon>Glomeromycotina</taxon>
        <taxon>Glomeromycetes</taxon>
        <taxon>Diversisporales</taxon>
        <taxon>Gigasporaceae</taxon>
        <taxon>Gigaspora</taxon>
    </lineage>
</organism>
<evidence type="ECO:0000313" key="2">
    <source>
        <dbReference type="EMBL" id="KAF0470046.1"/>
    </source>
</evidence>
<protein>
    <submittedName>
        <fullName evidence="2">Uncharacterized protein</fullName>
    </submittedName>
</protein>
<feature type="compositionally biased region" description="Polar residues" evidence="1">
    <location>
        <begin position="38"/>
        <end position="55"/>
    </location>
</feature>
<dbReference type="AlphaFoldDB" id="A0A8H3XMB0"/>
<feature type="region of interest" description="Disordered" evidence="1">
    <location>
        <begin position="35"/>
        <end position="55"/>
    </location>
</feature>
<proteinExistence type="predicted"/>
<gene>
    <name evidence="2" type="ORF">F8M41_025444</name>
</gene>